<dbReference type="PANTHER" id="PTHR33227">
    <property type="entry name" value="STIGMA-SPECIFIC STIG1-LIKE PROTEIN 3"/>
    <property type="match status" value="1"/>
</dbReference>
<gene>
    <name evidence="4" type="ORF">CIPAW_11G193500</name>
</gene>
<dbReference type="EMBL" id="CM031819">
    <property type="protein sequence ID" value="KAG6637663.1"/>
    <property type="molecule type" value="Genomic_DNA"/>
</dbReference>
<evidence type="ECO:0008006" key="6">
    <source>
        <dbReference type="Google" id="ProtNLM"/>
    </source>
</evidence>
<dbReference type="PANTHER" id="PTHR33227:SF48">
    <property type="entry name" value="STIGMA-SPECIFIC STIG1-LIKE PROTEIN 4"/>
    <property type="match status" value="1"/>
</dbReference>
<comment type="similarity">
    <text evidence="1">Belongs to the STIG1 family.</text>
</comment>
<reference evidence="4" key="1">
    <citation type="submission" date="2020-12" db="EMBL/GenBank/DDBJ databases">
        <title>WGS assembly of Carya illinoinensis cv. Pawnee.</title>
        <authorList>
            <person name="Platts A."/>
            <person name="Shu S."/>
            <person name="Wright S."/>
            <person name="Barry K."/>
            <person name="Edger P."/>
            <person name="Pires J.C."/>
            <person name="Schmutz J."/>
        </authorList>
    </citation>
    <scope>NUCLEOTIDE SEQUENCE</scope>
    <source>
        <tissue evidence="4">Leaf</tissue>
    </source>
</reference>
<proteinExistence type="inferred from homology"/>
<comment type="caution">
    <text evidence="4">The sequence shown here is derived from an EMBL/GenBank/DDBJ whole genome shotgun (WGS) entry which is preliminary data.</text>
</comment>
<feature type="region of interest" description="Disordered" evidence="3">
    <location>
        <begin position="149"/>
        <end position="184"/>
    </location>
</feature>
<dbReference type="AlphaFoldDB" id="A0A8T1P844"/>
<dbReference type="InterPro" id="IPR006969">
    <property type="entry name" value="Stig-like"/>
</dbReference>
<protein>
    <recommendedName>
        <fullName evidence="6">Stigma-specific Stig1 family protein</fullName>
    </recommendedName>
</protein>
<evidence type="ECO:0000256" key="2">
    <source>
        <dbReference type="ARBA" id="ARBA00022729"/>
    </source>
</evidence>
<dbReference type="Proteomes" id="UP000811609">
    <property type="component" value="Chromosome 11"/>
</dbReference>
<organism evidence="4 5">
    <name type="scientific">Carya illinoinensis</name>
    <name type="common">Pecan</name>
    <dbReference type="NCBI Taxonomy" id="32201"/>
    <lineage>
        <taxon>Eukaryota</taxon>
        <taxon>Viridiplantae</taxon>
        <taxon>Streptophyta</taxon>
        <taxon>Embryophyta</taxon>
        <taxon>Tracheophyta</taxon>
        <taxon>Spermatophyta</taxon>
        <taxon>Magnoliopsida</taxon>
        <taxon>eudicotyledons</taxon>
        <taxon>Gunneridae</taxon>
        <taxon>Pentapetalae</taxon>
        <taxon>rosids</taxon>
        <taxon>fabids</taxon>
        <taxon>Fagales</taxon>
        <taxon>Juglandaceae</taxon>
        <taxon>Carya</taxon>
    </lineage>
</organism>
<accession>A0A8T1P844</accession>
<evidence type="ECO:0000313" key="5">
    <source>
        <dbReference type="Proteomes" id="UP000811609"/>
    </source>
</evidence>
<evidence type="ECO:0000256" key="3">
    <source>
        <dbReference type="SAM" id="MobiDB-lite"/>
    </source>
</evidence>
<keyword evidence="5" id="KW-1185">Reference proteome</keyword>
<evidence type="ECO:0000256" key="1">
    <source>
        <dbReference type="ARBA" id="ARBA00006010"/>
    </source>
</evidence>
<name>A0A8T1P844_CARIL</name>
<sequence>MMGTGGLSHTDLHHRKRASLFGRNRIILEMNVEDGLSSSSPWLEKITNHHHQRLRDPGCWKRPWICKQGEVPGIRLCCRNLCVDVSSDVNNCGSCGTRCPFSWQCCRAQCVNTNINPFHCGKCGNRCPVHVLCFYGMCGYGGPLPSPFPPPRPPHPPFPSPPKPPRSHPPQPPQPPRGSPPTMQ</sequence>
<keyword evidence="2" id="KW-0732">Signal</keyword>
<evidence type="ECO:0000313" key="4">
    <source>
        <dbReference type="EMBL" id="KAG6637663.1"/>
    </source>
</evidence>
<dbReference type="Pfam" id="PF04885">
    <property type="entry name" value="Stig1"/>
    <property type="match status" value="1"/>
</dbReference>